<protein>
    <submittedName>
        <fullName evidence="2">Uncharacterized protein</fullName>
    </submittedName>
</protein>
<sequence length="215" mass="23858">MFTTTEAYRLAIASLFAKRPVTLSQAMPGLDITAKPSEHDLFESSAPIVRLPPHKIGNSMPLPQPSILLSRPPPPGEPLQTHEELAQWKHPFGYFVTIPRTGLFNELCYTVGETSRSMLRKASAVAQKGFPIAEMQGDNVGTVKLKGIGAVEESDLRTLKDDHRSSSTTDSEVDDSEAEAWSKYDVLRRRDEEDTLIGEDGDWSMYPDSDSSDEY</sequence>
<feature type="region of interest" description="Disordered" evidence="1">
    <location>
        <begin position="157"/>
        <end position="215"/>
    </location>
</feature>
<gene>
    <name evidence="2" type="ORF">DOTSEDRAFT_28586</name>
</gene>
<dbReference type="OMA" id="CRNDGKA"/>
<feature type="compositionally biased region" description="Acidic residues" evidence="1">
    <location>
        <begin position="193"/>
        <end position="202"/>
    </location>
</feature>
<evidence type="ECO:0000256" key="1">
    <source>
        <dbReference type="SAM" id="MobiDB-lite"/>
    </source>
</evidence>
<accession>M2WKE2</accession>
<feature type="compositionally biased region" description="Basic and acidic residues" evidence="1">
    <location>
        <begin position="180"/>
        <end position="192"/>
    </location>
</feature>
<proteinExistence type="predicted"/>
<dbReference type="HOGENOM" id="CLU_1283223_0_0_1"/>
<dbReference type="EMBL" id="KB446545">
    <property type="protein sequence ID" value="EME39433.1"/>
    <property type="molecule type" value="Genomic_DNA"/>
</dbReference>
<evidence type="ECO:0000313" key="3">
    <source>
        <dbReference type="Proteomes" id="UP000016933"/>
    </source>
</evidence>
<dbReference type="AlphaFoldDB" id="M2WKE2"/>
<dbReference type="OrthoDB" id="10528526at2759"/>
<organism evidence="2 3">
    <name type="scientific">Dothistroma septosporum (strain NZE10 / CBS 128990)</name>
    <name type="common">Red band needle blight fungus</name>
    <name type="synonym">Mycosphaerella pini</name>
    <dbReference type="NCBI Taxonomy" id="675120"/>
    <lineage>
        <taxon>Eukaryota</taxon>
        <taxon>Fungi</taxon>
        <taxon>Dikarya</taxon>
        <taxon>Ascomycota</taxon>
        <taxon>Pezizomycotina</taxon>
        <taxon>Dothideomycetes</taxon>
        <taxon>Dothideomycetidae</taxon>
        <taxon>Mycosphaerellales</taxon>
        <taxon>Mycosphaerellaceae</taxon>
        <taxon>Dothistroma</taxon>
    </lineage>
</organism>
<keyword evidence="3" id="KW-1185">Reference proteome</keyword>
<evidence type="ECO:0000313" key="2">
    <source>
        <dbReference type="EMBL" id="EME39433.1"/>
    </source>
</evidence>
<dbReference type="Proteomes" id="UP000016933">
    <property type="component" value="Unassembled WGS sequence"/>
</dbReference>
<reference evidence="2 3" key="2">
    <citation type="journal article" date="2012" name="PLoS Pathog.">
        <title>Diverse lifestyles and strategies of plant pathogenesis encoded in the genomes of eighteen Dothideomycetes fungi.</title>
        <authorList>
            <person name="Ohm R.A."/>
            <person name="Feau N."/>
            <person name="Henrissat B."/>
            <person name="Schoch C.L."/>
            <person name="Horwitz B.A."/>
            <person name="Barry K.W."/>
            <person name="Condon B.J."/>
            <person name="Copeland A.C."/>
            <person name="Dhillon B."/>
            <person name="Glaser F."/>
            <person name="Hesse C.N."/>
            <person name="Kosti I."/>
            <person name="LaButti K."/>
            <person name="Lindquist E.A."/>
            <person name="Lucas S."/>
            <person name="Salamov A.A."/>
            <person name="Bradshaw R.E."/>
            <person name="Ciuffetti L."/>
            <person name="Hamelin R.C."/>
            <person name="Kema G.H.J."/>
            <person name="Lawrence C."/>
            <person name="Scott J.A."/>
            <person name="Spatafora J.W."/>
            <person name="Turgeon B.G."/>
            <person name="de Wit P.J.G.M."/>
            <person name="Zhong S."/>
            <person name="Goodwin S.B."/>
            <person name="Grigoriev I.V."/>
        </authorList>
    </citation>
    <scope>NUCLEOTIDE SEQUENCE [LARGE SCALE GENOMIC DNA]</scope>
    <source>
        <strain evidence="3">NZE10 / CBS 128990</strain>
    </source>
</reference>
<name>M2WKE2_DOTSN</name>
<reference evidence="3" key="1">
    <citation type="journal article" date="2012" name="PLoS Genet.">
        <title>The genomes of the fungal plant pathogens Cladosporium fulvum and Dothistroma septosporum reveal adaptation to different hosts and lifestyles but also signatures of common ancestry.</title>
        <authorList>
            <person name="de Wit P.J.G.M."/>
            <person name="van der Burgt A."/>
            <person name="Oekmen B."/>
            <person name="Stergiopoulos I."/>
            <person name="Abd-Elsalam K.A."/>
            <person name="Aerts A.L."/>
            <person name="Bahkali A.H."/>
            <person name="Beenen H.G."/>
            <person name="Chettri P."/>
            <person name="Cox M.P."/>
            <person name="Datema E."/>
            <person name="de Vries R.P."/>
            <person name="Dhillon B."/>
            <person name="Ganley A.R."/>
            <person name="Griffiths S.A."/>
            <person name="Guo Y."/>
            <person name="Hamelin R.C."/>
            <person name="Henrissat B."/>
            <person name="Kabir M.S."/>
            <person name="Jashni M.K."/>
            <person name="Kema G."/>
            <person name="Klaubauf S."/>
            <person name="Lapidus A."/>
            <person name="Levasseur A."/>
            <person name="Lindquist E."/>
            <person name="Mehrabi R."/>
            <person name="Ohm R.A."/>
            <person name="Owen T.J."/>
            <person name="Salamov A."/>
            <person name="Schwelm A."/>
            <person name="Schijlen E."/>
            <person name="Sun H."/>
            <person name="van den Burg H.A."/>
            <person name="van Ham R.C.H.J."/>
            <person name="Zhang S."/>
            <person name="Goodwin S.B."/>
            <person name="Grigoriev I.V."/>
            <person name="Collemare J."/>
            <person name="Bradshaw R.E."/>
        </authorList>
    </citation>
    <scope>NUCLEOTIDE SEQUENCE [LARGE SCALE GENOMIC DNA]</scope>
    <source>
        <strain evidence="3">NZE10 / CBS 128990</strain>
    </source>
</reference>